<keyword evidence="2" id="KW-1185">Reference proteome</keyword>
<evidence type="ECO:0000313" key="2">
    <source>
        <dbReference type="Proteomes" id="UP001595839"/>
    </source>
</evidence>
<dbReference type="RefSeq" id="WP_381168385.1">
    <property type="nucleotide sequence ID" value="NZ_JBHSFK010000002.1"/>
</dbReference>
<organism evidence="1 2">
    <name type="scientific">Streptomyces vulcanius</name>
    <dbReference type="NCBI Taxonomy" id="1441876"/>
    <lineage>
        <taxon>Bacteria</taxon>
        <taxon>Bacillati</taxon>
        <taxon>Actinomycetota</taxon>
        <taxon>Actinomycetes</taxon>
        <taxon>Kitasatosporales</taxon>
        <taxon>Streptomycetaceae</taxon>
        <taxon>Streptomyces</taxon>
    </lineage>
</organism>
<proteinExistence type="predicted"/>
<sequence>MPGVTRSALEPRGALHGGAGVELQVTESLLREFLALLEAAQEELNRRWNDQEKSGCHADRA</sequence>
<name>A0ABV9AFX2_9ACTN</name>
<evidence type="ECO:0000313" key="1">
    <source>
        <dbReference type="EMBL" id="MFC4498790.1"/>
    </source>
</evidence>
<dbReference type="EMBL" id="JBHSFK010000002">
    <property type="protein sequence ID" value="MFC4498790.1"/>
    <property type="molecule type" value="Genomic_DNA"/>
</dbReference>
<comment type="caution">
    <text evidence="1">The sequence shown here is derived from an EMBL/GenBank/DDBJ whole genome shotgun (WGS) entry which is preliminary data.</text>
</comment>
<gene>
    <name evidence="1" type="ORF">ACFPIH_04530</name>
</gene>
<accession>A0ABV9AFX2</accession>
<reference evidence="2" key="1">
    <citation type="journal article" date="2019" name="Int. J. Syst. Evol. Microbiol.">
        <title>The Global Catalogue of Microorganisms (GCM) 10K type strain sequencing project: providing services to taxonomists for standard genome sequencing and annotation.</title>
        <authorList>
            <consortium name="The Broad Institute Genomics Platform"/>
            <consortium name="The Broad Institute Genome Sequencing Center for Infectious Disease"/>
            <person name="Wu L."/>
            <person name="Ma J."/>
        </authorList>
    </citation>
    <scope>NUCLEOTIDE SEQUENCE [LARGE SCALE GENOMIC DNA]</scope>
    <source>
        <strain evidence="2">CGMCC 4.7177</strain>
    </source>
</reference>
<dbReference type="Proteomes" id="UP001595839">
    <property type="component" value="Unassembled WGS sequence"/>
</dbReference>
<protein>
    <submittedName>
        <fullName evidence="1">Uncharacterized protein</fullName>
    </submittedName>
</protein>